<evidence type="ECO:0000256" key="3">
    <source>
        <dbReference type="ARBA" id="ARBA00022801"/>
    </source>
</evidence>
<dbReference type="InterPro" id="IPR011545">
    <property type="entry name" value="DEAD/DEAH_box_helicase_dom"/>
</dbReference>
<evidence type="ECO:0000259" key="12">
    <source>
        <dbReference type="PROSITE" id="PS51194"/>
    </source>
</evidence>
<dbReference type="Gene3D" id="3.40.50.300">
    <property type="entry name" value="P-loop containing nucleotide triphosphate hydrolases"/>
    <property type="match status" value="2"/>
</dbReference>
<dbReference type="Pfam" id="PF00271">
    <property type="entry name" value="Helicase_C"/>
    <property type="match status" value="1"/>
</dbReference>
<gene>
    <name evidence="13" type="ORF">CYMTET_9888</name>
</gene>
<comment type="catalytic activity">
    <reaction evidence="8 9">
        <text>Couples ATP hydrolysis with the unwinding of duplex DNA by translocating in the 3'-5' direction.</text>
        <dbReference type="EC" id="5.6.2.4"/>
    </reaction>
</comment>
<dbReference type="FunFam" id="3.40.50.300:FF:000296">
    <property type="entry name" value="ATP-dependent DNA helicase RecQ"/>
    <property type="match status" value="1"/>
</dbReference>
<evidence type="ECO:0000259" key="11">
    <source>
        <dbReference type="PROSITE" id="PS51192"/>
    </source>
</evidence>
<evidence type="ECO:0000256" key="6">
    <source>
        <dbReference type="ARBA" id="ARBA00023125"/>
    </source>
</evidence>
<proteinExistence type="inferred from homology"/>
<dbReference type="GO" id="GO:0016787">
    <property type="term" value="F:hydrolase activity"/>
    <property type="evidence" value="ECO:0007669"/>
    <property type="project" value="UniProtKB-KW"/>
</dbReference>
<feature type="domain" description="Helicase ATP-binding" evidence="11">
    <location>
        <begin position="36"/>
        <end position="210"/>
    </location>
</feature>
<dbReference type="EMBL" id="LGRX02003355">
    <property type="protein sequence ID" value="KAK3282373.1"/>
    <property type="molecule type" value="Genomic_DNA"/>
</dbReference>
<dbReference type="InterPro" id="IPR027417">
    <property type="entry name" value="P-loop_NTPase"/>
</dbReference>
<dbReference type="InterPro" id="IPR001650">
    <property type="entry name" value="Helicase_C-like"/>
</dbReference>
<dbReference type="GO" id="GO:0005694">
    <property type="term" value="C:chromosome"/>
    <property type="evidence" value="ECO:0007669"/>
    <property type="project" value="TreeGrafter"/>
</dbReference>
<evidence type="ECO:0000256" key="10">
    <source>
        <dbReference type="SAM" id="MobiDB-lite"/>
    </source>
</evidence>
<dbReference type="GO" id="GO:0009378">
    <property type="term" value="F:four-way junction helicase activity"/>
    <property type="evidence" value="ECO:0007669"/>
    <property type="project" value="TreeGrafter"/>
</dbReference>
<dbReference type="SMART" id="SM00490">
    <property type="entry name" value="HELICc"/>
    <property type="match status" value="1"/>
</dbReference>
<dbReference type="GO" id="GO:0005524">
    <property type="term" value="F:ATP binding"/>
    <property type="evidence" value="ECO:0007669"/>
    <property type="project" value="UniProtKB-KW"/>
</dbReference>
<name>A0AAE0GQJ7_9CHLO</name>
<keyword evidence="7" id="KW-0413">Isomerase</keyword>
<evidence type="ECO:0000256" key="5">
    <source>
        <dbReference type="ARBA" id="ARBA00022840"/>
    </source>
</evidence>
<feature type="domain" description="Helicase C-terminal" evidence="12">
    <location>
        <begin position="282"/>
        <end position="430"/>
    </location>
</feature>
<keyword evidence="2 9" id="KW-0547">Nucleotide-binding</keyword>
<organism evidence="13 14">
    <name type="scientific">Cymbomonas tetramitiformis</name>
    <dbReference type="NCBI Taxonomy" id="36881"/>
    <lineage>
        <taxon>Eukaryota</taxon>
        <taxon>Viridiplantae</taxon>
        <taxon>Chlorophyta</taxon>
        <taxon>Pyramimonadophyceae</taxon>
        <taxon>Pyramimonadales</taxon>
        <taxon>Pyramimonadaceae</taxon>
        <taxon>Cymbomonas</taxon>
    </lineage>
</organism>
<evidence type="ECO:0000313" key="13">
    <source>
        <dbReference type="EMBL" id="KAK3282373.1"/>
    </source>
</evidence>
<dbReference type="InterPro" id="IPR004589">
    <property type="entry name" value="DNA_helicase_ATP-dep_RecQ"/>
</dbReference>
<evidence type="ECO:0000256" key="9">
    <source>
        <dbReference type="RuleBase" id="RU364117"/>
    </source>
</evidence>
<accession>A0AAE0GQJ7</accession>
<dbReference type="NCBIfam" id="TIGR00614">
    <property type="entry name" value="recQ_fam"/>
    <property type="match status" value="1"/>
</dbReference>
<dbReference type="EC" id="5.6.2.4" evidence="9"/>
<feature type="region of interest" description="Disordered" evidence="10">
    <location>
        <begin position="418"/>
        <end position="440"/>
    </location>
</feature>
<sequence>MKSALVHSDPNKKRMFQVLEEVFGFTSFRGNQEEAISSVLSGQDSLVILPTGGGKSLCYALPAVILPGFSLIISPLVSLMEDQVTALQKKGIRADFLSDSKRASERAQILAGCEEPSTGVKVLFATPELVTTPTFLQWCKKLYLKGCLSLIAIDEAHCISSWGHDFRSSYRNLARLRETASSIPIIALTATANSTVKDDIMNSLKLRSPRLFQASFNRPNIYYEVRYKDILNQPGEVDDSKEECAELAQALQRLGSSDLSTDAFRKMFLRLSGCEKDIVKCLLEQATTNIDAPSRMPSAIVYCHARKTCDDISLMLNQFKLGSAVYHAALSHPVRSQVLADWQSGRVAIVVATVAFGMGIDRSNVRIVVHYDMPKTMEGFYQESGRGGRDGKPTMSVLYYSKDDLSLMKYIINKDKEAQEKKDKNAEKTTGRPPSKEKRNALPGLNVMAAYCTEAACKRGMLLDYFGEKIGARECMRTCDFCNNPSKIQHLLTSLKDVPATRRFSKFPAGPAGAYGAASGHQLSRDTCGMEEWTKGMEMESEYAGCGEGRDGGSSGADSDRDSISCSDEDELAAMQPVRHVRRKVGGGGGQRSIDDVFQALEAAEAAEASTGGQEARLPPGKRKAPPAQKAKTPTGGIPSTLRLKCKEKILNALRARWPDALELRASQMEEECFAACRQVVRRPPTLTLYALLSPSDCFSTSKDLRLPLLHAAGDQRHSDQPHCSDCSAALLGLARHACVLCRWFAC</sequence>
<keyword evidence="6" id="KW-0238">DNA-binding</keyword>
<dbReference type="Pfam" id="PF16124">
    <property type="entry name" value="RecQ_Zn_bind"/>
    <property type="match status" value="1"/>
</dbReference>
<evidence type="ECO:0000256" key="1">
    <source>
        <dbReference type="ARBA" id="ARBA00005446"/>
    </source>
</evidence>
<dbReference type="GO" id="GO:0005634">
    <property type="term" value="C:nucleus"/>
    <property type="evidence" value="ECO:0007669"/>
    <property type="project" value="UniProtKB-SubCell"/>
</dbReference>
<comment type="similarity">
    <text evidence="1 9">Belongs to the helicase family. RecQ subfamily.</text>
</comment>
<dbReference type="GO" id="GO:0003677">
    <property type="term" value="F:DNA binding"/>
    <property type="evidence" value="ECO:0007669"/>
    <property type="project" value="UniProtKB-KW"/>
</dbReference>
<dbReference type="SMART" id="SM00487">
    <property type="entry name" value="DEXDc"/>
    <property type="match status" value="1"/>
</dbReference>
<dbReference type="SUPFAM" id="SSF52540">
    <property type="entry name" value="P-loop containing nucleoside triphosphate hydrolases"/>
    <property type="match status" value="1"/>
</dbReference>
<dbReference type="AlphaFoldDB" id="A0AAE0GQJ7"/>
<reference evidence="13 14" key="1">
    <citation type="journal article" date="2015" name="Genome Biol. Evol.">
        <title>Comparative Genomics of a Bacterivorous Green Alga Reveals Evolutionary Causalities and Consequences of Phago-Mixotrophic Mode of Nutrition.</title>
        <authorList>
            <person name="Burns J.A."/>
            <person name="Paasch A."/>
            <person name="Narechania A."/>
            <person name="Kim E."/>
        </authorList>
    </citation>
    <scope>NUCLEOTIDE SEQUENCE [LARGE SCALE GENOMIC DNA]</scope>
    <source>
        <strain evidence="13 14">PLY_AMNH</strain>
    </source>
</reference>
<protein>
    <recommendedName>
        <fullName evidence="9">ATP-dependent DNA helicase</fullName>
        <ecNumber evidence="9">5.6.2.4</ecNumber>
    </recommendedName>
</protein>
<keyword evidence="4 9" id="KW-0347">Helicase</keyword>
<evidence type="ECO:0000256" key="4">
    <source>
        <dbReference type="ARBA" id="ARBA00022806"/>
    </source>
</evidence>
<evidence type="ECO:0000313" key="14">
    <source>
        <dbReference type="Proteomes" id="UP001190700"/>
    </source>
</evidence>
<comment type="caution">
    <text evidence="13">The sequence shown here is derived from an EMBL/GenBank/DDBJ whole genome shotgun (WGS) entry which is preliminary data.</text>
</comment>
<dbReference type="InterPro" id="IPR032284">
    <property type="entry name" value="RecQ_Zn-bd"/>
</dbReference>
<feature type="region of interest" description="Disordered" evidence="10">
    <location>
        <begin position="544"/>
        <end position="565"/>
    </location>
</feature>
<evidence type="ECO:0000256" key="8">
    <source>
        <dbReference type="ARBA" id="ARBA00034617"/>
    </source>
</evidence>
<dbReference type="PROSITE" id="PS51192">
    <property type="entry name" value="HELICASE_ATP_BIND_1"/>
    <property type="match status" value="1"/>
</dbReference>
<dbReference type="CDD" id="cd17920">
    <property type="entry name" value="DEXHc_RecQ"/>
    <property type="match status" value="1"/>
</dbReference>
<dbReference type="InterPro" id="IPR014001">
    <property type="entry name" value="Helicase_ATP-bd"/>
</dbReference>
<dbReference type="PANTHER" id="PTHR13710:SF155">
    <property type="entry name" value="ATP-DEPENDENT DNA HELICASE Q-LIKE 3"/>
    <property type="match status" value="1"/>
</dbReference>
<dbReference type="Pfam" id="PF00270">
    <property type="entry name" value="DEAD"/>
    <property type="match status" value="1"/>
</dbReference>
<dbReference type="GO" id="GO:0043138">
    <property type="term" value="F:3'-5' DNA helicase activity"/>
    <property type="evidence" value="ECO:0007669"/>
    <property type="project" value="UniProtKB-EC"/>
</dbReference>
<evidence type="ECO:0000256" key="2">
    <source>
        <dbReference type="ARBA" id="ARBA00022741"/>
    </source>
</evidence>
<comment type="subcellular location">
    <subcellularLocation>
        <location evidence="9">Nucleus</location>
    </subcellularLocation>
</comment>
<dbReference type="PROSITE" id="PS51194">
    <property type="entry name" value="HELICASE_CTER"/>
    <property type="match status" value="1"/>
</dbReference>
<evidence type="ECO:0000256" key="7">
    <source>
        <dbReference type="ARBA" id="ARBA00023235"/>
    </source>
</evidence>
<dbReference type="PANTHER" id="PTHR13710">
    <property type="entry name" value="DNA HELICASE RECQ FAMILY MEMBER"/>
    <property type="match status" value="1"/>
</dbReference>
<comment type="catalytic activity">
    <reaction evidence="9">
        <text>ATP + H2O = ADP + phosphate + H(+)</text>
        <dbReference type="Rhea" id="RHEA:13065"/>
        <dbReference type="ChEBI" id="CHEBI:15377"/>
        <dbReference type="ChEBI" id="CHEBI:15378"/>
        <dbReference type="ChEBI" id="CHEBI:30616"/>
        <dbReference type="ChEBI" id="CHEBI:43474"/>
        <dbReference type="ChEBI" id="CHEBI:456216"/>
    </reaction>
</comment>
<keyword evidence="3 9" id="KW-0378">Hydrolase</keyword>
<feature type="region of interest" description="Disordered" evidence="10">
    <location>
        <begin position="605"/>
        <end position="638"/>
    </location>
</feature>
<dbReference type="Proteomes" id="UP001190700">
    <property type="component" value="Unassembled WGS sequence"/>
</dbReference>
<keyword evidence="14" id="KW-1185">Reference proteome</keyword>
<keyword evidence="9" id="KW-0539">Nucleus</keyword>
<dbReference type="GO" id="GO:0005737">
    <property type="term" value="C:cytoplasm"/>
    <property type="evidence" value="ECO:0007669"/>
    <property type="project" value="TreeGrafter"/>
</dbReference>
<keyword evidence="5 9" id="KW-0067">ATP-binding</keyword>
<dbReference type="GO" id="GO:0000724">
    <property type="term" value="P:double-strand break repair via homologous recombination"/>
    <property type="evidence" value="ECO:0007669"/>
    <property type="project" value="TreeGrafter"/>
</dbReference>